<name>A0A919YIX4_9BACL</name>
<organism evidence="1 2">
    <name type="scientific">Paenibacillus azoreducens</name>
    <dbReference type="NCBI Taxonomy" id="116718"/>
    <lineage>
        <taxon>Bacteria</taxon>
        <taxon>Bacillati</taxon>
        <taxon>Bacillota</taxon>
        <taxon>Bacilli</taxon>
        <taxon>Bacillales</taxon>
        <taxon>Paenibacillaceae</taxon>
        <taxon>Paenibacillus</taxon>
    </lineage>
</organism>
<comment type="caution">
    <text evidence="1">The sequence shown here is derived from an EMBL/GenBank/DDBJ whole genome shotgun (WGS) entry which is preliminary data.</text>
</comment>
<accession>A0A919YIX4</accession>
<sequence>MFCTWDDPIAGSPLLTGVHLKNKETNDVVNYNLHYPKTIRNFILYGLNNGWTGHNIIEFQDGLEIMSKIGYDVSRIKYSECSN</sequence>
<dbReference type="EMBL" id="BORT01000022">
    <property type="protein sequence ID" value="GIO49485.1"/>
    <property type="molecule type" value="Genomic_DNA"/>
</dbReference>
<dbReference type="Proteomes" id="UP000682811">
    <property type="component" value="Unassembled WGS sequence"/>
</dbReference>
<proteinExistence type="predicted"/>
<gene>
    <name evidence="1" type="ORF">J34TS1_42500</name>
</gene>
<protein>
    <submittedName>
        <fullName evidence="1">Uncharacterized protein</fullName>
    </submittedName>
</protein>
<dbReference type="AlphaFoldDB" id="A0A919YIX4"/>
<keyword evidence="2" id="KW-1185">Reference proteome</keyword>
<evidence type="ECO:0000313" key="2">
    <source>
        <dbReference type="Proteomes" id="UP000682811"/>
    </source>
</evidence>
<reference evidence="1 2" key="1">
    <citation type="submission" date="2021-03" db="EMBL/GenBank/DDBJ databases">
        <title>Antimicrobial resistance genes in bacteria isolated from Japanese honey, and their potential for conferring macrolide and lincosamide resistance in the American foulbrood pathogen Paenibacillus larvae.</title>
        <authorList>
            <person name="Okamoto M."/>
            <person name="Kumagai M."/>
            <person name="Kanamori H."/>
            <person name="Takamatsu D."/>
        </authorList>
    </citation>
    <scope>NUCLEOTIDE SEQUENCE [LARGE SCALE GENOMIC DNA]</scope>
    <source>
        <strain evidence="1 2">J34TS1</strain>
    </source>
</reference>
<evidence type="ECO:0000313" key="1">
    <source>
        <dbReference type="EMBL" id="GIO49485.1"/>
    </source>
</evidence>